<accession>A0A090MIF4</accession>
<reference evidence="2" key="1">
    <citation type="submission" date="2013-05" db="EMBL/GenBank/DDBJ databases">
        <title>Draft genome sequences of six wheat associated Fusarium spp. isolates.</title>
        <authorList>
            <person name="Moolhuijzen P.M."/>
            <person name="Manners J.M."/>
            <person name="Wilcox S."/>
            <person name="Bellgard M.I."/>
            <person name="Gardiner D.M."/>
        </authorList>
    </citation>
    <scope>NUCLEOTIDE SEQUENCE</scope>
    <source>
        <strain evidence="2">CS3069</strain>
    </source>
</reference>
<protein>
    <submittedName>
        <fullName evidence="2">WGS project CBMI000000000 data, contig CS3069_c002020</fullName>
    </submittedName>
</protein>
<comment type="caution">
    <text evidence="2">The sequence shown here is derived from an EMBL/GenBank/DDBJ whole genome shotgun (WGS) entry which is preliminary data.</text>
</comment>
<organism evidence="2">
    <name type="scientific">Fusarium clavum</name>
    <dbReference type="NCBI Taxonomy" id="2594811"/>
    <lineage>
        <taxon>Eukaryota</taxon>
        <taxon>Fungi</taxon>
        <taxon>Dikarya</taxon>
        <taxon>Ascomycota</taxon>
        <taxon>Pezizomycotina</taxon>
        <taxon>Sordariomycetes</taxon>
        <taxon>Hypocreomycetidae</taxon>
        <taxon>Hypocreales</taxon>
        <taxon>Nectriaceae</taxon>
        <taxon>Fusarium</taxon>
        <taxon>Fusarium incarnatum-equiseti species complex</taxon>
    </lineage>
</organism>
<gene>
    <name evidence="2" type="ORF">BN850_0074200</name>
</gene>
<proteinExistence type="predicted"/>
<feature type="compositionally biased region" description="Basic and acidic residues" evidence="1">
    <location>
        <begin position="288"/>
        <end position="301"/>
    </location>
</feature>
<evidence type="ECO:0000313" key="2">
    <source>
        <dbReference type="EMBL" id="CEG04762.1"/>
    </source>
</evidence>
<evidence type="ECO:0000256" key="1">
    <source>
        <dbReference type="SAM" id="MobiDB-lite"/>
    </source>
</evidence>
<dbReference type="EMBL" id="CBMI010002018">
    <property type="protein sequence ID" value="CEG04762.1"/>
    <property type="molecule type" value="Genomic_DNA"/>
</dbReference>
<feature type="region of interest" description="Disordered" evidence="1">
    <location>
        <begin position="282"/>
        <end position="301"/>
    </location>
</feature>
<name>A0A090MIF4_9HYPO</name>
<sequence>MSRLRNKVLPVLAVSSLHSSHITSAPDISWTKVGSGKDHLLSELESLYWDGVRTELENIIRTLKVWQQPEYAQVTIQDEDDDHIHGFDTFLDQVSQEARAHAIRYGEMREKQTKKKQDCCHEAQGCRAASPDATSSCRPAIPQLALSNVEQDGTPNFEPLHCMQKQCEKVIRGSMFVHDKTDSEPGIICEECYRNRYCGKEAYTKAYKHCILSKAITPEMSRKICKCLNLQQDTSTAEPQSLFPIEEPDKHKDTGNAEEKCKLLQLGDMVALAKYHGLQDSVGVKPRSQRDTEKAEKQAKVDSRGLSASFYKNSILNEEKAGESDFEAEEELEPKPEVEGRNRRLKALKTVQQLGTSSNVSIAEGAAGDTDIPLFFRKHAEKNPFGNVHMALRVGPLVIENGVSQ</sequence>
<dbReference type="AlphaFoldDB" id="A0A090MIF4"/>